<dbReference type="EMBL" id="JAAHFQ010001075">
    <property type="protein sequence ID" value="NER32118.1"/>
    <property type="molecule type" value="Genomic_DNA"/>
</dbReference>
<feature type="region of interest" description="Disordered" evidence="1">
    <location>
        <begin position="28"/>
        <end position="54"/>
    </location>
</feature>
<dbReference type="InterPro" id="IPR011990">
    <property type="entry name" value="TPR-like_helical_dom_sf"/>
</dbReference>
<dbReference type="InterPro" id="IPR019734">
    <property type="entry name" value="TPR_rpt"/>
</dbReference>
<name>A0A6B3NSD3_9CYAN</name>
<dbReference type="Gene3D" id="1.25.40.10">
    <property type="entry name" value="Tetratricopeptide repeat domain"/>
    <property type="match status" value="1"/>
</dbReference>
<gene>
    <name evidence="2" type="ORF">F6J89_32080</name>
</gene>
<feature type="compositionally biased region" description="Basic and acidic residues" evidence="1">
    <location>
        <begin position="35"/>
        <end position="54"/>
    </location>
</feature>
<protein>
    <submittedName>
        <fullName evidence="2">Tetratricopeptide repeat protein</fullName>
    </submittedName>
</protein>
<organism evidence="2">
    <name type="scientific">Symploca sp. SIO1C4</name>
    <dbReference type="NCBI Taxonomy" id="2607765"/>
    <lineage>
        <taxon>Bacteria</taxon>
        <taxon>Bacillati</taxon>
        <taxon>Cyanobacteriota</taxon>
        <taxon>Cyanophyceae</taxon>
        <taxon>Coleofasciculales</taxon>
        <taxon>Coleofasciculaceae</taxon>
        <taxon>Symploca</taxon>
    </lineage>
</organism>
<comment type="caution">
    <text evidence="2">The sequence shown here is derived from an EMBL/GenBank/DDBJ whole genome shotgun (WGS) entry which is preliminary data.</text>
</comment>
<feature type="non-terminal residue" evidence="2">
    <location>
        <position position="228"/>
    </location>
</feature>
<dbReference type="Pfam" id="PF13424">
    <property type="entry name" value="TPR_12"/>
    <property type="match status" value="1"/>
</dbReference>
<reference evidence="2" key="1">
    <citation type="submission" date="2019-11" db="EMBL/GenBank/DDBJ databases">
        <title>Genomic insights into an expanded diversity of filamentous marine cyanobacteria reveals the extraordinary biosynthetic potential of Moorea and Okeania.</title>
        <authorList>
            <person name="Ferreira Leao T."/>
            <person name="Wang M."/>
            <person name="Moss N."/>
            <person name="Da Silva R."/>
            <person name="Sanders J."/>
            <person name="Nurk S."/>
            <person name="Gurevich A."/>
            <person name="Humphrey G."/>
            <person name="Reher R."/>
            <person name="Zhu Q."/>
            <person name="Belda-Ferre P."/>
            <person name="Glukhov E."/>
            <person name="Rex R."/>
            <person name="Dorrestein P.C."/>
            <person name="Knight R."/>
            <person name="Pevzner P."/>
            <person name="Gerwick W.H."/>
            <person name="Gerwick L."/>
        </authorList>
    </citation>
    <scope>NUCLEOTIDE SEQUENCE</scope>
    <source>
        <strain evidence="2">SIO1C4</strain>
    </source>
</reference>
<proteinExistence type="predicted"/>
<dbReference type="SMART" id="SM00028">
    <property type="entry name" value="TPR"/>
    <property type="match status" value="4"/>
</dbReference>
<evidence type="ECO:0000313" key="2">
    <source>
        <dbReference type="EMBL" id="NER32118.1"/>
    </source>
</evidence>
<evidence type="ECO:0000256" key="1">
    <source>
        <dbReference type="SAM" id="MobiDB-lite"/>
    </source>
</evidence>
<accession>A0A6B3NSD3</accession>
<dbReference type="AlphaFoldDB" id="A0A6B3NSD3"/>
<dbReference type="SUPFAM" id="SSF48452">
    <property type="entry name" value="TPR-like"/>
    <property type="match status" value="1"/>
</dbReference>
<sequence length="228" mass="25380">MHKLIKYTVSVIGLISIWGSGRTLATSTVPQTSDKLPEQVDNREQRNRRETDEKNNRIIKGVFPTDSGTLEQQAQQLYEMGQAAEAVNILKQAITNYTERGDLNGQVIALSNLTLVYQQLGAWQQAEQAISDALNLLPEIANIKERQRLLAQTLDAQGQLLLSLGQPEQALDIWKQAADTYQEIGELTGFTRSKIYQAQALQALGLYAKAIKTLTSIQEQLKSEPDTL</sequence>